<keyword evidence="2" id="KW-0808">Transferase</keyword>
<gene>
    <name evidence="8" type="ORF">B0I35DRAFT_332955</name>
</gene>
<dbReference type="GO" id="GO:0005634">
    <property type="term" value="C:nucleus"/>
    <property type="evidence" value="ECO:0007669"/>
    <property type="project" value="TreeGrafter"/>
</dbReference>
<proteinExistence type="predicted"/>
<keyword evidence="4 8" id="KW-0418">Kinase</keyword>
<dbReference type="InterPro" id="IPR011009">
    <property type="entry name" value="Kinase-like_dom_sf"/>
</dbReference>
<evidence type="ECO:0000256" key="2">
    <source>
        <dbReference type="ARBA" id="ARBA00022679"/>
    </source>
</evidence>
<keyword evidence="9" id="KW-1185">Reference proteome</keyword>
<dbReference type="EMBL" id="JAGPNK010000015">
    <property type="protein sequence ID" value="KAH7308445.1"/>
    <property type="molecule type" value="Genomic_DNA"/>
</dbReference>
<keyword evidence="3 6" id="KW-0547">Nucleotide-binding</keyword>
<name>A0A8K0SLX7_9HYPO</name>
<dbReference type="Gene3D" id="1.10.510.10">
    <property type="entry name" value="Transferase(Phosphotransferase) domain 1"/>
    <property type="match status" value="1"/>
</dbReference>
<dbReference type="InterPro" id="IPR017441">
    <property type="entry name" value="Protein_kinase_ATP_BS"/>
</dbReference>
<dbReference type="SMART" id="SM00220">
    <property type="entry name" value="S_TKc"/>
    <property type="match status" value="1"/>
</dbReference>
<evidence type="ECO:0000256" key="1">
    <source>
        <dbReference type="ARBA" id="ARBA00022527"/>
    </source>
</evidence>
<dbReference type="InterPro" id="IPR000719">
    <property type="entry name" value="Prot_kinase_dom"/>
</dbReference>
<dbReference type="PANTHER" id="PTHR45646">
    <property type="entry name" value="SERINE/THREONINE-PROTEIN KINASE DOA-RELATED"/>
    <property type="match status" value="1"/>
</dbReference>
<dbReference type="OrthoDB" id="5979581at2759"/>
<evidence type="ECO:0000313" key="9">
    <source>
        <dbReference type="Proteomes" id="UP000813444"/>
    </source>
</evidence>
<dbReference type="GO" id="GO:0043484">
    <property type="term" value="P:regulation of RNA splicing"/>
    <property type="evidence" value="ECO:0007669"/>
    <property type="project" value="TreeGrafter"/>
</dbReference>
<dbReference type="PROSITE" id="PS50011">
    <property type="entry name" value="PROTEIN_KINASE_DOM"/>
    <property type="match status" value="1"/>
</dbReference>
<comment type="caution">
    <text evidence="8">The sequence shown here is derived from an EMBL/GenBank/DDBJ whole genome shotgun (WGS) entry which is preliminary data.</text>
</comment>
<sequence length="409" mass="45743">MGPFDIDRFFYSGDGISCEDITQYKRYGLHPIILGDVLPKLGSCVGDPARKPRYRIAQKIGWGGFSTVWLARDLEEQRYVALKACVGTEKPLESNEVRILKMLQQKEKGQPGRENIIELYDAFIIQGPNGFHDIIITELVMPLYGYGCTGFLPKVAARQLMTGFSYLHEQGVIHGDPHSGNLGIAIPELQQFDEEDIADNIGGPSITAVVPHDPHFPRDTTPPYIADVEDIVRFLETKKALPPQETSVFKILDFGQAYLEHELVKEAPVCVPSGSRPPEVIVHFMSEGKAGSFWSKESEIWTVGCMAASIMGVSLGIGSGLMSGYLEDELYRALRLGGPPAKDWRAFWDFEDYRQKKPELPSLSQEEEWKNLEKDDDDTKAFLGLVQKMVVTEPSERSSLSSLLSHPFF</sequence>
<protein>
    <submittedName>
        <fullName evidence="8">Serine/threonine protein kinase</fullName>
    </submittedName>
</protein>
<evidence type="ECO:0000259" key="7">
    <source>
        <dbReference type="PROSITE" id="PS50011"/>
    </source>
</evidence>
<feature type="binding site" evidence="6">
    <location>
        <position position="83"/>
    </location>
    <ligand>
        <name>ATP</name>
        <dbReference type="ChEBI" id="CHEBI:30616"/>
    </ligand>
</feature>
<dbReference type="GO" id="GO:0004674">
    <property type="term" value="F:protein serine/threonine kinase activity"/>
    <property type="evidence" value="ECO:0007669"/>
    <property type="project" value="UniProtKB-KW"/>
</dbReference>
<dbReference type="SUPFAM" id="SSF56112">
    <property type="entry name" value="Protein kinase-like (PK-like)"/>
    <property type="match status" value="1"/>
</dbReference>
<dbReference type="GO" id="GO:0005524">
    <property type="term" value="F:ATP binding"/>
    <property type="evidence" value="ECO:0007669"/>
    <property type="project" value="UniProtKB-UniRule"/>
</dbReference>
<evidence type="ECO:0000256" key="4">
    <source>
        <dbReference type="ARBA" id="ARBA00022777"/>
    </source>
</evidence>
<keyword evidence="1 8" id="KW-0723">Serine/threonine-protein kinase</keyword>
<accession>A0A8K0SLX7</accession>
<dbReference type="Gene3D" id="3.30.200.20">
    <property type="entry name" value="Phosphorylase Kinase, domain 1"/>
    <property type="match status" value="1"/>
</dbReference>
<organism evidence="8 9">
    <name type="scientific">Stachybotrys elegans</name>
    <dbReference type="NCBI Taxonomy" id="80388"/>
    <lineage>
        <taxon>Eukaryota</taxon>
        <taxon>Fungi</taxon>
        <taxon>Dikarya</taxon>
        <taxon>Ascomycota</taxon>
        <taxon>Pezizomycotina</taxon>
        <taxon>Sordariomycetes</taxon>
        <taxon>Hypocreomycetidae</taxon>
        <taxon>Hypocreales</taxon>
        <taxon>Stachybotryaceae</taxon>
        <taxon>Stachybotrys</taxon>
    </lineage>
</organism>
<evidence type="ECO:0000313" key="8">
    <source>
        <dbReference type="EMBL" id="KAH7308445.1"/>
    </source>
</evidence>
<dbReference type="AlphaFoldDB" id="A0A8K0SLX7"/>
<dbReference type="PANTHER" id="PTHR45646:SF11">
    <property type="entry name" value="SERINE_THREONINE-PROTEIN KINASE DOA"/>
    <property type="match status" value="1"/>
</dbReference>
<evidence type="ECO:0000256" key="3">
    <source>
        <dbReference type="ARBA" id="ARBA00022741"/>
    </source>
</evidence>
<evidence type="ECO:0000256" key="6">
    <source>
        <dbReference type="PROSITE-ProRule" id="PRU10141"/>
    </source>
</evidence>
<dbReference type="PROSITE" id="PS00107">
    <property type="entry name" value="PROTEIN_KINASE_ATP"/>
    <property type="match status" value="1"/>
</dbReference>
<evidence type="ECO:0000256" key="5">
    <source>
        <dbReference type="ARBA" id="ARBA00022840"/>
    </source>
</evidence>
<dbReference type="Proteomes" id="UP000813444">
    <property type="component" value="Unassembled WGS sequence"/>
</dbReference>
<dbReference type="InterPro" id="IPR051175">
    <property type="entry name" value="CLK_kinases"/>
</dbReference>
<feature type="domain" description="Protein kinase" evidence="7">
    <location>
        <begin position="54"/>
        <end position="409"/>
    </location>
</feature>
<keyword evidence="5 6" id="KW-0067">ATP-binding</keyword>
<reference evidence="8" key="1">
    <citation type="journal article" date="2021" name="Nat. Commun.">
        <title>Genetic determinants of endophytism in the Arabidopsis root mycobiome.</title>
        <authorList>
            <person name="Mesny F."/>
            <person name="Miyauchi S."/>
            <person name="Thiergart T."/>
            <person name="Pickel B."/>
            <person name="Atanasova L."/>
            <person name="Karlsson M."/>
            <person name="Huettel B."/>
            <person name="Barry K.W."/>
            <person name="Haridas S."/>
            <person name="Chen C."/>
            <person name="Bauer D."/>
            <person name="Andreopoulos W."/>
            <person name="Pangilinan J."/>
            <person name="LaButti K."/>
            <person name="Riley R."/>
            <person name="Lipzen A."/>
            <person name="Clum A."/>
            <person name="Drula E."/>
            <person name="Henrissat B."/>
            <person name="Kohler A."/>
            <person name="Grigoriev I.V."/>
            <person name="Martin F.M."/>
            <person name="Hacquard S."/>
        </authorList>
    </citation>
    <scope>NUCLEOTIDE SEQUENCE</scope>
    <source>
        <strain evidence="8">MPI-CAGE-CH-0235</strain>
    </source>
</reference>
<feature type="non-terminal residue" evidence="8">
    <location>
        <position position="1"/>
    </location>
</feature>